<evidence type="ECO:0000313" key="12">
    <source>
        <dbReference type="Proteomes" id="UP000316649"/>
    </source>
</evidence>
<dbReference type="AlphaFoldDB" id="A0A558DT91"/>
<keyword evidence="5 9" id="KW-0812">Transmembrane</keyword>
<evidence type="ECO:0000256" key="3">
    <source>
        <dbReference type="ARBA" id="ARBA00022475"/>
    </source>
</evidence>
<feature type="transmembrane region" description="Helical" evidence="9">
    <location>
        <begin position="141"/>
        <end position="160"/>
    </location>
</feature>
<dbReference type="PANTHER" id="PTHR35011:SF4">
    <property type="entry name" value="SLL1102 PROTEIN"/>
    <property type="match status" value="1"/>
</dbReference>
<comment type="similarity">
    <text evidence="8 9">Belongs to the TRAP transporter small permease family.</text>
</comment>
<comment type="function">
    <text evidence="9">Part of the tripartite ATP-independent periplasmic (TRAP) transport system.</text>
</comment>
<evidence type="ECO:0000256" key="5">
    <source>
        <dbReference type="ARBA" id="ARBA00022692"/>
    </source>
</evidence>
<evidence type="ECO:0000256" key="9">
    <source>
        <dbReference type="RuleBase" id="RU369079"/>
    </source>
</evidence>
<dbReference type="OrthoDB" id="9795655at2"/>
<evidence type="ECO:0000256" key="4">
    <source>
        <dbReference type="ARBA" id="ARBA00022519"/>
    </source>
</evidence>
<feature type="transmembrane region" description="Helical" evidence="9">
    <location>
        <begin position="21"/>
        <end position="38"/>
    </location>
</feature>
<keyword evidence="4 9" id="KW-0997">Cell inner membrane</keyword>
<evidence type="ECO:0000256" key="2">
    <source>
        <dbReference type="ARBA" id="ARBA00022448"/>
    </source>
</evidence>
<dbReference type="GO" id="GO:0005886">
    <property type="term" value="C:plasma membrane"/>
    <property type="evidence" value="ECO:0007669"/>
    <property type="project" value="UniProtKB-SubCell"/>
</dbReference>
<comment type="caution">
    <text evidence="11">The sequence shown here is derived from an EMBL/GenBank/DDBJ whole genome shotgun (WGS) entry which is preliminary data.</text>
</comment>
<name>A0A558DT91_9GAMM</name>
<dbReference type="EMBL" id="VMNH01000005">
    <property type="protein sequence ID" value="TVO76783.1"/>
    <property type="molecule type" value="Genomic_DNA"/>
</dbReference>
<accession>A0A558DT91</accession>
<reference evidence="11 12" key="1">
    <citation type="submission" date="2019-07" db="EMBL/GenBank/DDBJ databases">
        <title>The pathways for chlorine oxyanion respiration interact through the shared metabolite chlorate.</title>
        <authorList>
            <person name="Barnum T.P."/>
            <person name="Cheng Y."/>
            <person name="Hill K.A."/>
            <person name="Lucas L.N."/>
            <person name="Carlson H.K."/>
            <person name="Coates J.D."/>
        </authorList>
    </citation>
    <scope>NUCLEOTIDE SEQUENCE [LARGE SCALE GENOMIC DNA]</scope>
    <source>
        <strain evidence="11 12">BK-1</strain>
    </source>
</reference>
<evidence type="ECO:0000256" key="1">
    <source>
        <dbReference type="ARBA" id="ARBA00004429"/>
    </source>
</evidence>
<evidence type="ECO:0000256" key="8">
    <source>
        <dbReference type="ARBA" id="ARBA00038436"/>
    </source>
</evidence>
<sequence>MQKLLRFSGLIDTVNERIGRLISWLVLIMVLLGVYNAVTRKLSQTIGVDLSSNAYIEGQWFMFSLVFLWGAGYALKHQAHVRVDILYSRVSERAKAWIEIFGTCFFLIPLSVLIIWVSYTYAADSWGVMEGSPDPGGLPRYLIKSAIPIAFLLLIMQGFSELIKHIAFLRGLIPFPRPDHAEEGI</sequence>
<evidence type="ECO:0000259" key="10">
    <source>
        <dbReference type="Pfam" id="PF04290"/>
    </source>
</evidence>
<dbReference type="RefSeq" id="WP_144357913.1">
    <property type="nucleotide sequence ID" value="NZ_VMNH01000005.1"/>
</dbReference>
<evidence type="ECO:0000256" key="6">
    <source>
        <dbReference type="ARBA" id="ARBA00022989"/>
    </source>
</evidence>
<evidence type="ECO:0000256" key="7">
    <source>
        <dbReference type="ARBA" id="ARBA00023136"/>
    </source>
</evidence>
<dbReference type="InterPro" id="IPR055348">
    <property type="entry name" value="DctQ"/>
</dbReference>
<keyword evidence="2 9" id="KW-0813">Transport</keyword>
<keyword evidence="6 9" id="KW-1133">Transmembrane helix</keyword>
<keyword evidence="3" id="KW-1003">Cell membrane</keyword>
<comment type="subcellular location">
    <subcellularLocation>
        <location evidence="1 9">Cell inner membrane</location>
        <topology evidence="1 9">Multi-pass membrane protein</topology>
    </subcellularLocation>
</comment>
<feature type="transmembrane region" description="Helical" evidence="9">
    <location>
        <begin position="96"/>
        <end position="121"/>
    </location>
</feature>
<evidence type="ECO:0000313" key="11">
    <source>
        <dbReference type="EMBL" id="TVO76783.1"/>
    </source>
</evidence>
<feature type="domain" description="Tripartite ATP-independent periplasmic transporters DctQ component" evidence="10">
    <location>
        <begin position="30"/>
        <end position="166"/>
    </location>
</feature>
<dbReference type="Pfam" id="PF04290">
    <property type="entry name" value="DctQ"/>
    <property type="match status" value="1"/>
</dbReference>
<protein>
    <recommendedName>
        <fullName evidence="9">TRAP transporter small permease protein</fullName>
    </recommendedName>
</protein>
<dbReference type="GO" id="GO:0022857">
    <property type="term" value="F:transmembrane transporter activity"/>
    <property type="evidence" value="ECO:0007669"/>
    <property type="project" value="UniProtKB-UniRule"/>
</dbReference>
<feature type="transmembrane region" description="Helical" evidence="9">
    <location>
        <begin position="58"/>
        <end position="75"/>
    </location>
</feature>
<keyword evidence="7 9" id="KW-0472">Membrane</keyword>
<proteinExistence type="inferred from homology"/>
<dbReference type="PANTHER" id="PTHR35011">
    <property type="entry name" value="2,3-DIKETO-L-GULONATE TRAP TRANSPORTER SMALL PERMEASE PROTEIN YIAM"/>
    <property type="match status" value="1"/>
</dbReference>
<organism evidence="11 12">
    <name type="scientific">Sedimenticola selenatireducens</name>
    <dbReference type="NCBI Taxonomy" id="191960"/>
    <lineage>
        <taxon>Bacteria</taxon>
        <taxon>Pseudomonadati</taxon>
        <taxon>Pseudomonadota</taxon>
        <taxon>Gammaproteobacteria</taxon>
        <taxon>Chromatiales</taxon>
        <taxon>Sedimenticolaceae</taxon>
        <taxon>Sedimenticola</taxon>
    </lineage>
</organism>
<comment type="subunit">
    <text evidence="9">The complex comprises the extracytoplasmic solute receptor protein and the two transmembrane proteins.</text>
</comment>
<keyword evidence="12" id="KW-1185">Reference proteome</keyword>
<gene>
    <name evidence="11" type="ORF">FHP88_05000</name>
</gene>
<dbReference type="InterPro" id="IPR007387">
    <property type="entry name" value="TRAP_DctQ"/>
</dbReference>
<dbReference type="Proteomes" id="UP000316649">
    <property type="component" value="Unassembled WGS sequence"/>
</dbReference>